<gene>
    <name evidence="1" type="ORF">MM415B06612_0010</name>
</gene>
<accession>A0A6M3LPD4</accession>
<reference evidence="1" key="1">
    <citation type="submission" date="2020-03" db="EMBL/GenBank/DDBJ databases">
        <title>The deep terrestrial virosphere.</title>
        <authorList>
            <person name="Holmfeldt K."/>
            <person name="Nilsson E."/>
            <person name="Simone D."/>
            <person name="Lopez-Fernandez M."/>
            <person name="Wu X."/>
            <person name="de Brujin I."/>
            <person name="Lundin D."/>
            <person name="Andersson A."/>
            <person name="Bertilsson S."/>
            <person name="Dopson M."/>
        </authorList>
    </citation>
    <scope>NUCLEOTIDE SEQUENCE</scope>
    <source>
        <strain evidence="1">MM415B06612</strain>
    </source>
</reference>
<dbReference type="AlphaFoldDB" id="A0A6M3LPD4"/>
<sequence>MPEDYLMPSFSNPHLQTVYVQEVLIGKGALVRRALFVWDLDGNLIAIGNPVAVTTDEYNVVKR</sequence>
<organism evidence="1">
    <name type="scientific">viral metagenome</name>
    <dbReference type="NCBI Taxonomy" id="1070528"/>
    <lineage>
        <taxon>unclassified sequences</taxon>
        <taxon>metagenomes</taxon>
        <taxon>organismal metagenomes</taxon>
    </lineage>
</organism>
<dbReference type="EMBL" id="MT143467">
    <property type="protein sequence ID" value="QJA97156.1"/>
    <property type="molecule type" value="Genomic_DNA"/>
</dbReference>
<name>A0A6M3LPD4_9ZZZZ</name>
<proteinExistence type="predicted"/>
<evidence type="ECO:0000313" key="1">
    <source>
        <dbReference type="EMBL" id="QJA97156.1"/>
    </source>
</evidence>
<protein>
    <submittedName>
        <fullName evidence="1">Uncharacterized protein</fullName>
    </submittedName>
</protein>